<organism evidence="13 14">
    <name type="scientific">Talaromyces rugulosus</name>
    <name type="common">Penicillium rugulosum</name>
    <dbReference type="NCBI Taxonomy" id="121627"/>
    <lineage>
        <taxon>Eukaryota</taxon>
        <taxon>Fungi</taxon>
        <taxon>Dikarya</taxon>
        <taxon>Ascomycota</taxon>
        <taxon>Pezizomycotina</taxon>
        <taxon>Eurotiomycetes</taxon>
        <taxon>Eurotiomycetidae</taxon>
        <taxon>Eurotiales</taxon>
        <taxon>Trichocomaceae</taxon>
        <taxon>Talaromyces</taxon>
        <taxon>Talaromyces sect. Islandici</taxon>
    </lineage>
</organism>
<dbReference type="RefSeq" id="XP_035339880.1">
    <property type="nucleotide sequence ID" value="XM_035483987.1"/>
</dbReference>
<keyword evidence="8 11" id="KW-1015">Disulfide bond</keyword>
<feature type="active site" description="Proton donor/acceptor" evidence="10">
    <location>
        <position position="208"/>
    </location>
</feature>
<proteinExistence type="inferred from homology"/>
<dbReference type="GO" id="GO:0016052">
    <property type="term" value="P:carbohydrate catabolic process"/>
    <property type="evidence" value="ECO:0007669"/>
    <property type="project" value="TreeGrafter"/>
</dbReference>
<dbReference type="GO" id="GO:0005576">
    <property type="term" value="C:extracellular region"/>
    <property type="evidence" value="ECO:0007669"/>
    <property type="project" value="UniProtKB-SubCell"/>
</dbReference>
<feature type="disulfide bond" evidence="11">
    <location>
        <begin position="50"/>
        <end position="129"/>
    </location>
</feature>
<keyword evidence="7 12" id="KW-0378">Hydrolase</keyword>
<dbReference type="GO" id="GO:0050525">
    <property type="term" value="F:cutinase activity"/>
    <property type="evidence" value="ECO:0007669"/>
    <property type="project" value="UniProtKB-UniRule"/>
</dbReference>
<evidence type="ECO:0000256" key="4">
    <source>
        <dbReference type="ARBA" id="ARBA00022487"/>
    </source>
</evidence>
<dbReference type="SUPFAM" id="SSF53474">
    <property type="entry name" value="alpha/beta-Hydrolases"/>
    <property type="match status" value="1"/>
</dbReference>
<comment type="similarity">
    <text evidence="2 12">Belongs to the cutinase family.</text>
</comment>
<dbReference type="AlphaFoldDB" id="A0A7H8QJH7"/>
<dbReference type="Gene3D" id="3.40.50.1820">
    <property type="entry name" value="alpha/beta hydrolase"/>
    <property type="match status" value="1"/>
</dbReference>
<evidence type="ECO:0000256" key="10">
    <source>
        <dbReference type="PIRSR" id="PIRSR611150-1"/>
    </source>
</evidence>
<evidence type="ECO:0000256" key="11">
    <source>
        <dbReference type="PIRSR" id="PIRSR611150-2"/>
    </source>
</evidence>
<keyword evidence="6 12" id="KW-0732">Signal</keyword>
<feature type="active site" description="Nucleophile" evidence="10">
    <location>
        <position position="140"/>
    </location>
</feature>
<evidence type="ECO:0000313" key="14">
    <source>
        <dbReference type="Proteomes" id="UP000509510"/>
    </source>
</evidence>
<dbReference type="KEGG" id="trg:TRUGW13939_00781"/>
<evidence type="ECO:0000256" key="7">
    <source>
        <dbReference type="ARBA" id="ARBA00022801"/>
    </source>
</evidence>
<dbReference type="Pfam" id="PF01083">
    <property type="entry name" value="Cutinase"/>
    <property type="match status" value="1"/>
</dbReference>
<feature type="disulfide bond" evidence="11">
    <location>
        <begin position="191"/>
        <end position="198"/>
    </location>
</feature>
<dbReference type="PROSITE" id="PS00155">
    <property type="entry name" value="CUTINASE_1"/>
    <property type="match status" value="1"/>
</dbReference>
<evidence type="ECO:0000256" key="2">
    <source>
        <dbReference type="ARBA" id="ARBA00007534"/>
    </source>
</evidence>
<dbReference type="EC" id="3.1.1.74" evidence="3 12"/>
<evidence type="ECO:0000256" key="3">
    <source>
        <dbReference type="ARBA" id="ARBA00013095"/>
    </source>
</evidence>
<evidence type="ECO:0000256" key="6">
    <source>
        <dbReference type="ARBA" id="ARBA00022729"/>
    </source>
</evidence>
<evidence type="ECO:0000256" key="1">
    <source>
        <dbReference type="ARBA" id="ARBA00004613"/>
    </source>
</evidence>
<dbReference type="SMART" id="SM01110">
    <property type="entry name" value="Cutinase"/>
    <property type="match status" value="1"/>
</dbReference>
<evidence type="ECO:0000256" key="12">
    <source>
        <dbReference type="RuleBase" id="RU361263"/>
    </source>
</evidence>
<feature type="chain" id="PRO_5029037333" description="Cutinase" evidence="12">
    <location>
        <begin position="19"/>
        <end position="227"/>
    </location>
</feature>
<dbReference type="OrthoDB" id="3225429at2759"/>
<dbReference type="InterPro" id="IPR011150">
    <property type="entry name" value="Cutinase_monf"/>
</dbReference>
<dbReference type="GeneID" id="55988294"/>
<dbReference type="Proteomes" id="UP000509510">
    <property type="component" value="Chromosome I"/>
</dbReference>
<accession>A0A7H8QJH7</accession>
<comment type="subcellular location">
    <subcellularLocation>
        <location evidence="1 12">Secreted</location>
    </subcellularLocation>
</comment>
<evidence type="ECO:0000256" key="9">
    <source>
        <dbReference type="ARBA" id="ARBA00034045"/>
    </source>
</evidence>
<comment type="catalytic activity">
    <reaction evidence="9 12">
        <text>cutin + H2O = cutin monomers.</text>
        <dbReference type="EC" id="3.1.1.74"/>
    </reaction>
</comment>
<dbReference type="InterPro" id="IPR000675">
    <property type="entry name" value="Cutinase/axe"/>
</dbReference>
<reference evidence="14" key="1">
    <citation type="submission" date="2020-06" db="EMBL/GenBank/DDBJ databases">
        <title>A chromosome-scale genome assembly of Talaromyces rugulosus W13939.</title>
        <authorList>
            <person name="Wang B."/>
            <person name="Guo L."/>
            <person name="Ye K."/>
            <person name="Wang L."/>
        </authorList>
    </citation>
    <scope>NUCLEOTIDE SEQUENCE [LARGE SCALE GENOMIC DNA]</scope>
    <source>
        <strain evidence="14">W13939</strain>
    </source>
</reference>
<feature type="active site" evidence="10">
    <location>
        <position position="195"/>
    </location>
</feature>
<feature type="signal peptide" evidence="12">
    <location>
        <begin position="1"/>
        <end position="18"/>
    </location>
</feature>
<dbReference type="PANTHER" id="PTHR48250:SF3">
    <property type="entry name" value="CUTINASE 1-RELATED"/>
    <property type="match status" value="1"/>
</dbReference>
<dbReference type="PANTHER" id="PTHR48250">
    <property type="entry name" value="CUTINASE 2-RELATED"/>
    <property type="match status" value="1"/>
</dbReference>
<evidence type="ECO:0000256" key="5">
    <source>
        <dbReference type="ARBA" id="ARBA00022525"/>
    </source>
</evidence>
<keyword evidence="14" id="KW-1185">Reference proteome</keyword>
<comment type="function">
    <text evidence="12">Catalyzes the hydrolysis of complex carboxylic polyesters found in the cell wall of plants. Degrades cutin, a macromolecule that forms the structure of the plant cuticle.</text>
</comment>
<dbReference type="InterPro" id="IPR043580">
    <property type="entry name" value="CUTINASE_1"/>
</dbReference>
<keyword evidence="4 12" id="KW-0719">Serine esterase</keyword>
<dbReference type="InterPro" id="IPR029058">
    <property type="entry name" value="AB_hydrolase_fold"/>
</dbReference>
<evidence type="ECO:0000313" key="13">
    <source>
        <dbReference type="EMBL" id="QKX53701.1"/>
    </source>
</evidence>
<sequence>MRFQLMAIAAAFVCRAAAIPLQPYSPELHAVAVKGRANSDESDELQDGPCKKTTFIFARGSLEPGNMGFVVSPQVCADLKTTLGADAVACQGVGPPYNATIADNFDPQNTSPTDIKAATDLFDLANTKCPDTKIIAGGYSQGTAVLDGSIQALPASIKAKVTGVVLFGFTRNKQDGGRIPNYPTNQTKIFCASGDIVCDGELIITPAHLGYGSDAAAAASFLVSSLN</sequence>
<keyword evidence="5 12" id="KW-0964">Secreted</keyword>
<protein>
    <recommendedName>
        <fullName evidence="3 12">Cutinase</fullName>
        <ecNumber evidence="3 12">3.1.1.74</ecNumber>
    </recommendedName>
</protein>
<dbReference type="EMBL" id="CP055898">
    <property type="protein sequence ID" value="QKX53701.1"/>
    <property type="molecule type" value="Genomic_DNA"/>
</dbReference>
<name>A0A7H8QJH7_TALRU</name>
<dbReference type="FunFam" id="3.40.50.1820:FF:000235">
    <property type="entry name" value="Cutinase 1"/>
    <property type="match status" value="1"/>
</dbReference>
<dbReference type="PRINTS" id="PR00129">
    <property type="entry name" value="CUTINASE"/>
</dbReference>
<evidence type="ECO:0000256" key="8">
    <source>
        <dbReference type="ARBA" id="ARBA00023157"/>
    </source>
</evidence>
<gene>
    <name evidence="13" type="ORF">TRUGW13939_00781</name>
</gene>